<name>A0A6G4WMU2_9HYPH</name>
<dbReference type="InterPro" id="IPR006119">
    <property type="entry name" value="Resolv_N"/>
</dbReference>
<keyword evidence="4" id="KW-1185">Reference proteome</keyword>
<protein>
    <submittedName>
        <fullName evidence="3">Recombinase family protein</fullName>
    </submittedName>
</protein>
<dbReference type="SUPFAM" id="SSF53041">
    <property type="entry name" value="Resolvase-like"/>
    <property type="match status" value="1"/>
</dbReference>
<dbReference type="Pfam" id="PF13408">
    <property type="entry name" value="Zn_ribbon_recom"/>
    <property type="match status" value="1"/>
</dbReference>
<gene>
    <name evidence="3" type="ORF">G6N73_34805</name>
</gene>
<dbReference type="PANTHER" id="PTHR30461:SF23">
    <property type="entry name" value="DNA RECOMBINASE-RELATED"/>
    <property type="match status" value="1"/>
</dbReference>
<dbReference type="CDD" id="cd00338">
    <property type="entry name" value="Ser_Recombinase"/>
    <property type="match status" value="1"/>
</dbReference>
<dbReference type="InterPro" id="IPR025827">
    <property type="entry name" value="Zn_ribbon_recom_dom"/>
</dbReference>
<dbReference type="Pfam" id="PF00239">
    <property type="entry name" value="Resolvase"/>
    <property type="match status" value="1"/>
</dbReference>
<dbReference type="InterPro" id="IPR011109">
    <property type="entry name" value="DNA_bind_recombinase_dom"/>
</dbReference>
<dbReference type="Proteomes" id="UP001642900">
    <property type="component" value="Unassembled WGS sequence"/>
</dbReference>
<dbReference type="InterPro" id="IPR038109">
    <property type="entry name" value="DNA_bind_recomb_sf"/>
</dbReference>
<evidence type="ECO:0000313" key="3">
    <source>
        <dbReference type="EMBL" id="NGO56081.1"/>
    </source>
</evidence>
<comment type="caution">
    <text evidence="3">The sequence shown here is derived from an EMBL/GenBank/DDBJ whole genome shotgun (WGS) entry which is preliminary data.</text>
</comment>
<dbReference type="PROSITE" id="PS51737">
    <property type="entry name" value="RECOMBINASE_DNA_BIND"/>
    <property type="match status" value="1"/>
</dbReference>
<sequence length="683" mass="76175">MNKITAEHLARSAFVYIRQSTADQLMHNQESQRRQYGLADRARQLGWAKIEVIDDDLGRSGGGINRPGFERLLAAICEGHAGAVFAIEASRLARNGRDWHTLIEFCGLVGTVIVDEDGIYDPRHPNDRLLLGMKGTMSELELSLFRQRSQEALKQKARRGALFLGVAAGYVKTGRERIEKDPDQRVQDALRLVFAKFAELQSVRQVHMWFRDEGIALPVKSHDAEGRFIAWKLPLYNTVHNILTNPVYAGAYAFGRTTSKVIIEEGRKRVRRGLRRPQMEWDVLLKDQHEGYIPWSEFESNQQVIANNAIGKGSATAKGAVRRGGLLLAGLLRCGHCGRKMYVAYSGKAGRYHCRGALVNHGTERCISFGGLRADEAVGAAVLGALKPLGIDAATKALEVQASETSAAQRQLELALQRARYEATHARRQYDAVDPANRLVAGELERRWNNALEAVHEIEGEIAALEARRPSLLGEKERDQLMRLGADLDLAWSHPAATSATRKRIVRAALREIVVRIEGGVIEMVLHWQGGDHTVLELKMNAAGKHRWTVPEDTLTLVRELARLMPDRQIARLLNRAGKPTGRGNGWTQARICSFRSHHGIAVHRTSEWAERGEITLEAAAQIMDVSVMTALRMARLGIIKGRQVCYGAPWAFKTADIAAYRTRNAPQRPLTADPAQQRFDFQ</sequence>
<dbReference type="RefSeq" id="WP_165034408.1">
    <property type="nucleotide sequence ID" value="NZ_JAAKZF010000183.1"/>
</dbReference>
<evidence type="ECO:0000259" key="1">
    <source>
        <dbReference type="PROSITE" id="PS51736"/>
    </source>
</evidence>
<dbReference type="Gene3D" id="3.40.50.1390">
    <property type="entry name" value="Resolvase, N-terminal catalytic domain"/>
    <property type="match status" value="1"/>
</dbReference>
<reference evidence="3 4" key="1">
    <citation type="submission" date="2020-02" db="EMBL/GenBank/DDBJ databases">
        <title>Genome sequence of strain CCNWXJ40-4.</title>
        <authorList>
            <person name="Gao J."/>
            <person name="Sun J."/>
        </authorList>
    </citation>
    <scope>NUCLEOTIDE SEQUENCE [LARGE SCALE GENOMIC DNA]</scope>
    <source>
        <strain evidence="3 4">CCNWXJ 40-4</strain>
    </source>
</reference>
<dbReference type="Gene3D" id="3.90.1750.20">
    <property type="entry name" value="Putative Large Serine Recombinase, Chain B, Domain 2"/>
    <property type="match status" value="1"/>
</dbReference>
<proteinExistence type="predicted"/>
<dbReference type="SMART" id="SM00857">
    <property type="entry name" value="Resolvase"/>
    <property type="match status" value="1"/>
</dbReference>
<accession>A0A6G4WMU2</accession>
<dbReference type="InterPro" id="IPR050639">
    <property type="entry name" value="SSR_resolvase"/>
</dbReference>
<evidence type="ECO:0000259" key="2">
    <source>
        <dbReference type="PROSITE" id="PS51737"/>
    </source>
</evidence>
<feature type="domain" description="Recombinase" evidence="2">
    <location>
        <begin position="167"/>
        <end position="311"/>
    </location>
</feature>
<dbReference type="GO" id="GO:0000150">
    <property type="term" value="F:DNA strand exchange activity"/>
    <property type="evidence" value="ECO:0007669"/>
    <property type="project" value="InterPro"/>
</dbReference>
<organism evidence="3 4">
    <name type="scientific">Allomesorhizobium camelthorni</name>
    <dbReference type="NCBI Taxonomy" id="475069"/>
    <lineage>
        <taxon>Bacteria</taxon>
        <taxon>Pseudomonadati</taxon>
        <taxon>Pseudomonadota</taxon>
        <taxon>Alphaproteobacteria</taxon>
        <taxon>Hyphomicrobiales</taxon>
        <taxon>Phyllobacteriaceae</taxon>
        <taxon>Allomesorhizobium</taxon>
    </lineage>
</organism>
<dbReference type="Pfam" id="PF07508">
    <property type="entry name" value="Recombinase"/>
    <property type="match status" value="1"/>
</dbReference>
<feature type="domain" description="Resolvase/invertase-type recombinase catalytic" evidence="1">
    <location>
        <begin position="12"/>
        <end position="160"/>
    </location>
</feature>
<dbReference type="InterPro" id="IPR036162">
    <property type="entry name" value="Resolvase-like_N_sf"/>
</dbReference>
<dbReference type="PROSITE" id="PS51736">
    <property type="entry name" value="RECOMBINASES_3"/>
    <property type="match status" value="1"/>
</dbReference>
<dbReference type="GO" id="GO:0003677">
    <property type="term" value="F:DNA binding"/>
    <property type="evidence" value="ECO:0007669"/>
    <property type="project" value="InterPro"/>
</dbReference>
<dbReference type="EMBL" id="JAAKZF010000183">
    <property type="protein sequence ID" value="NGO56081.1"/>
    <property type="molecule type" value="Genomic_DNA"/>
</dbReference>
<dbReference type="AlphaFoldDB" id="A0A6G4WMU2"/>
<dbReference type="PANTHER" id="PTHR30461">
    <property type="entry name" value="DNA-INVERTASE FROM LAMBDOID PROPHAGE"/>
    <property type="match status" value="1"/>
</dbReference>
<evidence type="ECO:0000313" key="4">
    <source>
        <dbReference type="Proteomes" id="UP001642900"/>
    </source>
</evidence>